<dbReference type="RefSeq" id="WP_014804165.1">
    <property type="nucleotide sequence ID" value="NC_018020.1"/>
</dbReference>
<dbReference type="PATRIC" id="fig|869212.3.peg.3050"/>
<dbReference type="InterPro" id="IPR036266">
    <property type="entry name" value="SecA_Wing/Scaffold_sf"/>
</dbReference>
<dbReference type="GO" id="GO:0005886">
    <property type="term" value="C:plasma membrane"/>
    <property type="evidence" value="ECO:0007669"/>
    <property type="project" value="UniProtKB-SubCell"/>
</dbReference>
<evidence type="ECO:0000259" key="17">
    <source>
        <dbReference type="PROSITE" id="PS51194"/>
    </source>
</evidence>
<dbReference type="FunFam" id="3.40.50.300:FF:000429">
    <property type="entry name" value="Preprotein translocase subunit SecA"/>
    <property type="match status" value="1"/>
</dbReference>
<dbReference type="GO" id="GO:0006605">
    <property type="term" value="P:protein targeting"/>
    <property type="evidence" value="ECO:0007669"/>
    <property type="project" value="UniProtKB-UniRule"/>
</dbReference>
<evidence type="ECO:0000256" key="3">
    <source>
        <dbReference type="ARBA" id="ARBA00022448"/>
    </source>
</evidence>
<dbReference type="PRINTS" id="PR00906">
    <property type="entry name" value="SECA"/>
</dbReference>
<comment type="subcellular location">
    <subcellularLocation>
        <location evidence="13">Cell inner membrane</location>
        <topology evidence="13">Peripheral membrane protein</topology>
        <orientation evidence="13">Cytoplasmic side</orientation>
    </subcellularLocation>
    <subcellularLocation>
        <location evidence="13">Cytoplasm</location>
    </subcellularLocation>
    <subcellularLocation>
        <location evidence="1">Membrane</location>
        <topology evidence="1">Peripheral membrane protein</topology>
    </subcellularLocation>
    <text evidence="13">Distribution is 50-50.</text>
</comment>
<dbReference type="NCBIfam" id="NF009538">
    <property type="entry name" value="PRK12904.1"/>
    <property type="match status" value="1"/>
</dbReference>
<feature type="binding site" evidence="13">
    <location>
        <position position="87"/>
    </location>
    <ligand>
        <name>ATP</name>
        <dbReference type="ChEBI" id="CHEBI:30616"/>
    </ligand>
</feature>
<dbReference type="InterPro" id="IPR044722">
    <property type="entry name" value="SecA_SF2_C"/>
</dbReference>
<evidence type="ECO:0000256" key="8">
    <source>
        <dbReference type="ARBA" id="ARBA00022840"/>
    </source>
</evidence>
<evidence type="ECO:0000256" key="5">
    <source>
        <dbReference type="ARBA" id="ARBA00022490"/>
    </source>
</evidence>
<feature type="binding site" evidence="13">
    <location>
        <position position="494"/>
    </location>
    <ligand>
        <name>ATP</name>
        <dbReference type="ChEBI" id="CHEBI:30616"/>
    </ligand>
</feature>
<dbReference type="SUPFAM" id="SSF52540">
    <property type="entry name" value="P-loop containing nucleoside triphosphate hydrolases"/>
    <property type="match status" value="2"/>
</dbReference>
<keyword evidence="8 13" id="KW-0067">ATP-binding</keyword>
<keyword evidence="20" id="KW-1185">Reference proteome</keyword>
<dbReference type="NCBIfam" id="NF006630">
    <property type="entry name" value="PRK09200.1"/>
    <property type="match status" value="1"/>
</dbReference>
<evidence type="ECO:0000256" key="9">
    <source>
        <dbReference type="ARBA" id="ARBA00022927"/>
    </source>
</evidence>
<accession>I4B8Q7</accession>
<evidence type="ECO:0000256" key="15">
    <source>
        <dbReference type="SAM" id="MobiDB-lite"/>
    </source>
</evidence>
<dbReference type="InterPro" id="IPR001650">
    <property type="entry name" value="Helicase_C-like"/>
</dbReference>
<evidence type="ECO:0000256" key="11">
    <source>
        <dbReference type="ARBA" id="ARBA00023010"/>
    </source>
</evidence>
<feature type="domain" description="SecA family profile" evidence="18">
    <location>
        <begin position="3"/>
        <end position="572"/>
    </location>
</feature>
<feature type="domain" description="Helicase ATP-binding" evidence="16">
    <location>
        <begin position="89"/>
        <end position="247"/>
    </location>
</feature>
<gene>
    <name evidence="13" type="primary">secA</name>
    <name evidence="19" type="ordered locus">Turpa_3025</name>
</gene>
<feature type="binding site" evidence="13">
    <location>
        <begin position="105"/>
        <end position="109"/>
    </location>
    <ligand>
        <name>ATP</name>
        <dbReference type="ChEBI" id="CHEBI:30616"/>
    </ligand>
</feature>
<feature type="domain" description="Helicase C-terminal" evidence="17">
    <location>
        <begin position="416"/>
        <end position="588"/>
    </location>
</feature>
<dbReference type="SUPFAM" id="SSF81886">
    <property type="entry name" value="Helical scaffold and wing domains of SecA"/>
    <property type="match status" value="1"/>
</dbReference>
<dbReference type="NCBIfam" id="TIGR00963">
    <property type="entry name" value="secA"/>
    <property type="match status" value="1"/>
</dbReference>
<dbReference type="InterPro" id="IPR020937">
    <property type="entry name" value="SecA_CS"/>
</dbReference>
<dbReference type="CDD" id="cd18803">
    <property type="entry name" value="SF2_C_secA"/>
    <property type="match status" value="1"/>
</dbReference>
<dbReference type="InterPro" id="IPR027417">
    <property type="entry name" value="P-loop_NTPase"/>
</dbReference>
<dbReference type="Pfam" id="PF07516">
    <property type="entry name" value="SecA_SW"/>
    <property type="match status" value="1"/>
</dbReference>
<evidence type="ECO:0000313" key="20">
    <source>
        <dbReference type="Proteomes" id="UP000006048"/>
    </source>
</evidence>
<evidence type="ECO:0000256" key="10">
    <source>
        <dbReference type="ARBA" id="ARBA00022967"/>
    </source>
</evidence>
<dbReference type="GO" id="GO:0017038">
    <property type="term" value="P:protein import"/>
    <property type="evidence" value="ECO:0007669"/>
    <property type="project" value="InterPro"/>
</dbReference>
<keyword evidence="11 13" id="KW-0811">Translocation</keyword>
<evidence type="ECO:0000256" key="4">
    <source>
        <dbReference type="ARBA" id="ARBA00022475"/>
    </source>
</evidence>
<dbReference type="InterPro" id="IPR011116">
    <property type="entry name" value="SecA_Wing/Scaffold"/>
</dbReference>
<evidence type="ECO:0000259" key="18">
    <source>
        <dbReference type="PROSITE" id="PS51196"/>
    </source>
</evidence>
<dbReference type="PROSITE" id="PS01312">
    <property type="entry name" value="SECA"/>
    <property type="match status" value="1"/>
</dbReference>
<dbReference type="HAMAP" id="MF_01382">
    <property type="entry name" value="SecA"/>
    <property type="match status" value="1"/>
</dbReference>
<dbReference type="GO" id="GO:0005524">
    <property type="term" value="F:ATP binding"/>
    <property type="evidence" value="ECO:0007669"/>
    <property type="project" value="UniProtKB-UniRule"/>
</dbReference>
<keyword evidence="12 13" id="KW-0472">Membrane</keyword>
<proteinExistence type="inferred from homology"/>
<dbReference type="SMART" id="SM00957">
    <property type="entry name" value="SecA_DEAD"/>
    <property type="match status" value="1"/>
</dbReference>
<evidence type="ECO:0000256" key="6">
    <source>
        <dbReference type="ARBA" id="ARBA00022519"/>
    </source>
</evidence>
<evidence type="ECO:0000256" key="7">
    <source>
        <dbReference type="ARBA" id="ARBA00022741"/>
    </source>
</evidence>
<dbReference type="GO" id="GO:0065002">
    <property type="term" value="P:intracellular protein transmembrane transport"/>
    <property type="evidence" value="ECO:0007669"/>
    <property type="project" value="UniProtKB-UniRule"/>
</dbReference>
<dbReference type="PROSITE" id="PS51196">
    <property type="entry name" value="SECA_MOTOR_DEAD"/>
    <property type="match status" value="1"/>
</dbReference>
<evidence type="ECO:0000256" key="1">
    <source>
        <dbReference type="ARBA" id="ARBA00004170"/>
    </source>
</evidence>
<evidence type="ECO:0000256" key="12">
    <source>
        <dbReference type="ARBA" id="ARBA00023136"/>
    </source>
</evidence>
<keyword evidence="3 13" id="KW-0813">Transport</keyword>
<keyword evidence="5 13" id="KW-0963">Cytoplasm</keyword>
<dbReference type="OrthoDB" id="9805579at2"/>
<evidence type="ECO:0000256" key="14">
    <source>
        <dbReference type="RuleBase" id="RU003874"/>
    </source>
</evidence>
<protein>
    <recommendedName>
        <fullName evidence="13 14">Protein translocase subunit SecA</fullName>
        <ecNumber evidence="13">7.4.2.8</ecNumber>
    </recommendedName>
</protein>
<comment type="catalytic activity">
    <reaction evidence="13">
        <text>ATP + H2O + cellular proteinSide 1 = ADP + phosphate + cellular proteinSide 2.</text>
        <dbReference type="EC" id="7.4.2.8"/>
    </reaction>
</comment>
<dbReference type="Proteomes" id="UP000006048">
    <property type="component" value="Chromosome"/>
</dbReference>
<comment type="similarity">
    <text evidence="2 13 14">Belongs to the SecA family.</text>
</comment>
<dbReference type="PANTHER" id="PTHR30612:SF0">
    <property type="entry name" value="CHLOROPLAST PROTEIN-TRANSPORTING ATPASE"/>
    <property type="match status" value="1"/>
</dbReference>
<dbReference type="InterPro" id="IPR011130">
    <property type="entry name" value="SecA_preprotein_X-link_dom"/>
</dbReference>
<comment type="subunit">
    <text evidence="13">Monomer and homodimer. Part of the essential Sec protein translocation apparatus which comprises SecA, SecYEG and auxiliary proteins SecDF. Other proteins may also be involved.</text>
</comment>
<dbReference type="AlphaFoldDB" id="I4B8Q7"/>
<dbReference type="EMBL" id="CP002959">
    <property type="protein sequence ID" value="AFM13664.1"/>
    <property type="molecule type" value="Genomic_DNA"/>
</dbReference>
<dbReference type="PANTHER" id="PTHR30612">
    <property type="entry name" value="SECA INNER MEMBRANE COMPONENT OF SEC PROTEIN SECRETION SYSTEM"/>
    <property type="match status" value="1"/>
</dbReference>
<reference evidence="19 20" key="1">
    <citation type="submission" date="2012-06" db="EMBL/GenBank/DDBJ databases">
        <title>The complete chromosome of genome of Turneriella parva DSM 21527.</title>
        <authorList>
            <consortium name="US DOE Joint Genome Institute (JGI-PGF)"/>
            <person name="Lucas S."/>
            <person name="Han J."/>
            <person name="Lapidus A."/>
            <person name="Bruce D."/>
            <person name="Goodwin L."/>
            <person name="Pitluck S."/>
            <person name="Peters L."/>
            <person name="Kyrpides N."/>
            <person name="Mavromatis K."/>
            <person name="Ivanova N."/>
            <person name="Mikhailova N."/>
            <person name="Chertkov O."/>
            <person name="Detter J.C."/>
            <person name="Tapia R."/>
            <person name="Han C."/>
            <person name="Land M."/>
            <person name="Hauser L."/>
            <person name="Markowitz V."/>
            <person name="Cheng J.-F."/>
            <person name="Hugenholtz P."/>
            <person name="Woyke T."/>
            <person name="Wu D."/>
            <person name="Gronow S."/>
            <person name="Wellnitz S."/>
            <person name="Brambilla E."/>
            <person name="Klenk H.-P."/>
            <person name="Eisen J.A."/>
        </authorList>
    </citation>
    <scope>NUCLEOTIDE SEQUENCE [LARGE SCALE GENOMIC DNA]</scope>
    <source>
        <strain evidence="20">ATCC BAA-1111 / DSM 21527 / NCTC 11395 / H</strain>
    </source>
</reference>
<dbReference type="Gene3D" id="3.40.50.300">
    <property type="entry name" value="P-loop containing nucleotide triphosphate hydrolases"/>
    <property type="match status" value="3"/>
</dbReference>
<keyword evidence="9 13" id="KW-0653">Protein transport</keyword>
<dbReference type="Gene3D" id="3.90.1440.10">
    <property type="entry name" value="SecA, preprotein cross-linking domain"/>
    <property type="match status" value="1"/>
</dbReference>
<dbReference type="CDD" id="cd17928">
    <property type="entry name" value="DEXDc_SecA"/>
    <property type="match status" value="1"/>
</dbReference>
<dbReference type="PROSITE" id="PS51192">
    <property type="entry name" value="HELICASE_ATP_BIND_1"/>
    <property type="match status" value="1"/>
</dbReference>
<evidence type="ECO:0000313" key="19">
    <source>
        <dbReference type="EMBL" id="AFM13664.1"/>
    </source>
</evidence>
<dbReference type="FunFam" id="3.90.1440.10:FF:000002">
    <property type="entry name" value="Protein translocase subunit SecA"/>
    <property type="match status" value="1"/>
</dbReference>
<dbReference type="EC" id="7.4.2.8" evidence="13"/>
<dbReference type="Pfam" id="PF07517">
    <property type="entry name" value="SecA_DEAD"/>
    <property type="match status" value="1"/>
</dbReference>
<dbReference type="GO" id="GO:0043952">
    <property type="term" value="P:protein transport by the Sec complex"/>
    <property type="evidence" value="ECO:0007669"/>
    <property type="project" value="TreeGrafter"/>
</dbReference>
<keyword evidence="7 13" id="KW-0547">Nucleotide-binding</keyword>
<evidence type="ECO:0000256" key="13">
    <source>
        <dbReference type="HAMAP-Rule" id="MF_01382"/>
    </source>
</evidence>
<dbReference type="SUPFAM" id="SSF81767">
    <property type="entry name" value="Pre-protein crosslinking domain of SecA"/>
    <property type="match status" value="1"/>
</dbReference>
<dbReference type="Pfam" id="PF01043">
    <property type="entry name" value="SecA_PP_bind"/>
    <property type="match status" value="1"/>
</dbReference>
<dbReference type="Gene3D" id="1.10.3060.10">
    <property type="entry name" value="Helical scaffold and wing domains of SecA"/>
    <property type="match status" value="1"/>
</dbReference>
<evidence type="ECO:0000256" key="2">
    <source>
        <dbReference type="ARBA" id="ARBA00007650"/>
    </source>
</evidence>
<dbReference type="InterPro" id="IPR036670">
    <property type="entry name" value="SecA_X-link_sf"/>
</dbReference>
<feature type="region of interest" description="Disordered" evidence="15">
    <location>
        <begin position="818"/>
        <end position="853"/>
    </location>
</feature>
<dbReference type="STRING" id="869212.Turpa_3025"/>
<dbReference type="HOGENOM" id="CLU_005314_3_0_12"/>
<organism evidence="19 20">
    <name type="scientific">Turneriella parva (strain ATCC BAA-1111 / DSM 21527 / NCTC 11395 / H)</name>
    <name type="common">Leptospira parva</name>
    <dbReference type="NCBI Taxonomy" id="869212"/>
    <lineage>
        <taxon>Bacteria</taxon>
        <taxon>Pseudomonadati</taxon>
        <taxon>Spirochaetota</taxon>
        <taxon>Spirochaetia</taxon>
        <taxon>Leptospirales</taxon>
        <taxon>Leptospiraceae</taxon>
        <taxon>Turneriella</taxon>
    </lineage>
</organism>
<dbReference type="InterPro" id="IPR000185">
    <property type="entry name" value="SecA"/>
</dbReference>
<keyword evidence="4 13" id="KW-1003">Cell membrane</keyword>
<dbReference type="InterPro" id="IPR014018">
    <property type="entry name" value="SecA_motor_DEAD"/>
</dbReference>
<dbReference type="SMART" id="SM00958">
    <property type="entry name" value="SecA_PP_bind"/>
    <property type="match status" value="1"/>
</dbReference>
<name>I4B8Q7_TURPD</name>
<dbReference type="Pfam" id="PF21090">
    <property type="entry name" value="P-loop_SecA"/>
    <property type="match status" value="2"/>
</dbReference>
<dbReference type="InterPro" id="IPR011115">
    <property type="entry name" value="SecA_DEAD"/>
</dbReference>
<comment type="function">
    <text evidence="13">Part of the Sec protein translocase complex. Interacts with the SecYEG preprotein conducting channel. Has a central role in coupling the hydrolysis of ATP to the transfer of proteins into and across the cell membrane, serving as an ATP-driven molecular motor driving the stepwise translocation of polypeptide chains across the membrane.</text>
</comment>
<dbReference type="GO" id="GO:0031522">
    <property type="term" value="C:cell envelope Sec protein transport complex"/>
    <property type="evidence" value="ECO:0007669"/>
    <property type="project" value="TreeGrafter"/>
</dbReference>
<dbReference type="GO" id="GO:0005829">
    <property type="term" value="C:cytosol"/>
    <property type="evidence" value="ECO:0007669"/>
    <property type="project" value="TreeGrafter"/>
</dbReference>
<sequence length="853" mass="97323">MLQFVLKALFGSKYERDLKRITPYVERINALEPEIQKLSDAELAAKTPAFKERIANGEKLISILPEAFAVLRETSLRVLKMRHFDVQLMGAMALNEGKIAEMKTGEGKTLTATLAVYLNALTGKGVHVVTVNDYLASRDAEWMRPLYDFHGLTTGVIKSNMPHAKKREAYAADITYGTNNEFGFDYLRDNMVDHRNYRVQRGHYFAIVDEVDSILIDEARTPLIISGPADQDAGEYVRVNRVIPALEDKVDYDVDEKARSVLLTEIGVHKVEKLLNVENLYAPQNVELVHHVHQCLKAHKLFSRDVDYVVQSGEIIIVDEFTGRLMEGRRYSDGLHQAIEAKEKVDVKQENQTLATITFQNFFRMYEKLAGMTGTADTEAEEFRKIYKLDVMVIPPNRKMIRKDFADKVYRTQREKFNAIADEVKELHLKGQPVLLGTISIENSEKLSHLLTVKGIPHNVLNAKHHDREADIIKEAGHRGRVTIATNMAGRGTDIILGPGVKELGGLHILGSERHESRRIDNQLRGRAGRQGDPGSSRFYLSLEDELMRIFGSDRLGPIMQRFGMQEGEALEHRMVTNAIERAQKRVESHHFEMRKHLLDYDDVMNKQRKYIYLIRNEILDNTHVKALVREFTEDAVSIRIEQMLPGKKVSDYNFEALKDYLQSVFQVKYDDLEDVLRGTTKDEFIAMVKKQALDALNAKEEEIGTENMRILEKMIALQVIDQKWKDHLYLMDQLRDGIWTLGYAERNPIVEYRFRAFSMFEDMVTAVKDDVTEFILRAQVKEQLREEEADEEYEEVGSAQHSTMAGFDMSDGVAGQAVARATNRAGKPKDTSEAAKQTGGGASQRKSGRRKR</sequence>
<evidence type="ECO:0000259" key="16">
    <source>
        <dbReference type="PROSITE" id="PS51192"/>
    </source>
</evidence>
<dbReference type="GO" id="GO:0008564">
    <property type="term" value="F:protein-exporting ATPase activity"/>
    <property type="evidence" value="ECO:0007669"/>
    <property type="project" value="UniProtKB-EC"/>
</dbReference>
<dbReference type="PROSITE" id="PS51194">
    <property type="entry name" value="HELICASE_CTER"/>
    <property type="match status" value="1"/>
</dbReference>
<keyword evidence="6 13" id="KW-0997">Cell inner membrane</keyword>
<keyword evidence="10 13" id="KW-1278">Translocase</keyword>
<dbReference type="InterPro" id="IPR014001">
    <property type="entry name" value="Helicase_ATP-bd"/>
</dbReference>
<dbReference type="KEGG" id="tpx:Turpa_3025"/>